<feature type="transmembrane region" description="Helical" evidence="2">
    <location>
        <begin position="129"/>
        <end position="150"/>
    </location>
</feature>
<gene>
    <name evidence="3" type="ORF">TsocGM_22700</name>
</gene>
<dbReference type="OrthoDB" id="9975810at2"/>
<dbReference type="Proteomes" id="UP000280296">
    <property type="component" value="Unassembled WGS sequence"/>
</dbReference>
<evidence type="ECO:0000313" key="4">
    <source>
        <dbReference type="Proteomes" id="UP000280296"/>
    </source>
</evidence>
<reference evidence="3 4" key="1">
    <citation type="submission" date="2018-12" db="EMBL/GenBank/DDBJ databases">
        <authorList>
            <person name="Toschakov S.V."/>
        </authorList>
    </citation>
    <scope>NUCLEOTIDE SEQUENCE [LARGE SCALE GENOMIC DNA]</scope>
    <source>
        <strain evidence="3 4">GM2012</strain>
    </source>
</reference>
<comment type="caution">
    <text evidence="3">The sequence shown here is derived from an EMBL/GenBank/DDBJ whole genome shotgun (WGS) entry which is preliminary data.</text>
</comment>
<accession>A0A432MDT9</accession>
<name>A0A432MDT9_9BACT</name>
<feature type="transmembrane region" description="Helical" evidence="2">
    <location>
        <begin position="162"/>
        <end position="182"/>
    </location>
</feature>
<evidence type="ECO:0000313" key="3">
    <source>
        <dbReference type="EMBL" id="RUL83103.1"/>
    </source>
</evidence>
<dbReference type="EMBL" id="RYZH01000064">
    <property type="protein sequence ID" value="RUL83103.1"/>
    <property type="molecule type" value="Genomic_DNA"/>
</dbReference>
<proteinExistence type="predicted"/>
<keyword evidence="2" id="KW-0472">Membrane</keyword>
<feature type="transmembrane region" description="Helical" evidence="2">
    <location>
        <begin position="97"/>
        <end position="117"/>
    </location>
</feature>
<keyword evidence="2" id="KW-0812">Transmembrane</keyword>
<sequence length="207" mass="20686">MSASPTLQESEPMSVPQDLPGRDEGSIPPSSARLPGFGRLIPAAVVLLIPLFLVPFSATMVGIPAEDPGTMPVWAIEAFGVEPLFAALSALTLPMPMMALGGAIALAMPAVGAILGLGTVGRWASLGGFCLAAAVLTGLLSLLLLLGLVPTVGGGPAIRAEVLAALACPVFALEGCGCLLAASMASGGADREGARFSPRRTRGTSVG</sequence>
<evidence type="ECO:0000256" key="2">
    <source>
        <dbReference type="SAM" id="Phobius"/>
    </source>
</evidence>
<keyword evidence="4" id="KW-1185">Reference proteome</keyword>
<reference evidence="3 4" key="2">
    <citation type="submission" date="2019-01" db="EMBL/GenBank/DDBJ databases">
        <title>Tautonia sociabilis, a novel thermotolerant planctomycete of Isosphaeraceae family, isolated from a 4000 m deep subterranean habitat.</title>
        <authorList>
            <person name="Kovaleva O.L."/>
            <person name="Elcheninov A.G."/>
            <person name="Van Heerden E."/>
            <person name="Toshchakov S.V."/>
            <person name="Novikov A."/>
            <person name="Bonch-Osmolovskaya E.A."/>
            <person name="Kublanov I.V."/>
        </authorList>
    </citation>
    <scope>NUCLEOTIDE SEQUENCE [LARGE SCALE GENOMIC DNA]</scope>
    <source>
        <strain evidence="3 4">GM2012</strain>
    </source>
</reference>
<keyword evidence="2" id="KW-1133">Transmembrane helix</keyword>
<feature type="transmembrane region" description="Helical" evidence="2">
    <location>
        <begin position="40"/>
        <end position="61"/>
    </location>
</feature>
<protein>
    <submittedName>
        <fullName evidence="3">Uncharacterized protein</fullName>
    </submittedName>
</protein>
<feature type="region of interest" description="Disordered" evidence="1">
    <location>
        <begin position="1"/>
        <end position="28"/>
    </location>
</feature>
<organism evidence="3 4">
    <name type="scientific">Tautonia sociabilis</name>
    <dbReference type="NCBI Taxonomy" id="2080755"/>
    <lineage>
        <taxon>Bacteria</taxon>
        <taxon>Pseudomonadati</taxon>
        <taxon>Planctomycetota</taxon>
        <taxon>Planctomycetia</taxon>
        <taxon>Isosphaerales</taxon>
        <taxon>Isosphaeraceae</taxon>
        <taxon>Tautonia</taxon>
    </lineage>
</organism>
<evidence type="ECO:0000256" key="1">
    <source>
        <dbReference type="SAM" id="MobiDB-lite"/>
    </source>
</evidence>
<dbReference type="AlphaFoldDB" id="A0A432MDT9"/>
<feature type="compositionally biased region" description="Polar residues" evidence="1">
    <location>
        <begin position="1"/>
        <end position="11"/>
    </location>
</feature>